<dbReference type="Pfam" id="PF00392">
    <property type="entry name" value="GntR"/>
    <property type="match status" value="1"/>
</dbReference>
<dbReference type="OrthoDB" id="8664638at2"/>
<gene>
    <name evidence="5" type="ORF">BST42_04995</name>
</gene>
<dbReference type="InterPro" id="IPR036390">
    <property type="entry name" value="WH_DNA-bd_sf"/>
</dbReference>
<dbReference type="SUPFAM" id="SSF48008">
    <property type="entry name" value="GntR ligand-binding domain-like"/>
    <property type="match status" value="1"/>
</dbReference>
<evidence type="ECO:0000256" key="2">
    <source>
        <dbReference type="ARBA" id="ARBA00023125"/>
    </source>
</evidence>
<dbReference type="PROSITE" id="PS50949">
    <property type="entry name" value="HTH_GNTR"/>
    <property type="match status" value="1"/>
</dbReference>
<evidence type="ECO:0000256" key="1">
    <source>
        <dbReference type="ARBA" id="ARBA00023015"/>
    </source>
</evidence>
<protein>
    <recommendedName>
        <fullName evidence="4">HTH gntR-type domain-containing protein</fullName>
    </recommendedName>
</protein>
<reference evidence="5 6" key="1">
    <citation type="submission" date="2016-12" db="EMBL/GenBank/DDBJ databases">
        <title>The new phylogeny of genus Mycobacterium.</title>
        <authorList>
            <person name="Tortoli E."/>
            <person name="Trovato A."/>
            <person name="Cirillo D.M."/>
        </authorList>
    </citation>
    <scope>NUCLEOTIDE SEQUENCE [LARGE SCALE GENOMIC DNA]</scope>
    <source>
        <strain evidence="5 6">DSM 44223</strain>
    </source>
</reference>
<dbReference type="PANTHER" id="PTHR43537">
    <property type="entry name" value="TRANSCRIPTIONAL REGULATOR, GNTR FAMILY"/>
    <property type="match status" value="1"/>
</dbReference>
<feature type="domain" description="HTH gntR-type" evidence="4">
    <location>
        <begin position="19"/>
        <end position="86"/>
    </location>
</feature>
<name>A0A1X0J1K4_MYCRH</name>
<keyword evidence="1" id="KW-0805">Transcription regulation</keyword>
<dbReference type="Proteomes" id="UP000192534">
    <property type="component" value="Unassembled WGS sequence"/>
</dbReference>
<proteinExistence type="predicted"/>
<evidence type="ECO:0000256" key="3">
    <source>
        <dbReference type="ARBA" id="ARBA00023163"/>
    </source>
</evidence>
<dbReference type="RefSeq" id="WP_083117464.1">
    <property type="nucleotide sequence ID" value="NZ_JACKUO010000022.1"/>
</dbReference>
<keyword evidence="2" id="KW-0238">DNA-binding</keyword>
<dbReference type="Gene3D" id="1.20.120.530">
    <property type="entry name" value="GntR ligand-binding domain-like"/>
    <property type="match status" value="1"/>
</dbReference>
<dbReference type="InterPro" id="IPR008920">
    <property type="entry name" value="TF_FadR/GntR_C"/>
</dbReference>
<dbReference type="GO" id="GO:0003700">
    <property type="term" value="F:DNA-binding transcription factor activity"/>
    <property type="evidence" value="ECO:0007669"/>
    <property type="project" value="InterPro"/>
</dbReference>
<dbReference type="SMART" id="SM00895">
    <property type="entry name" value="FCD"/>
    <property type="match status" value="1"/>
</dbReference>
<dbReference type="GO" id="GO:0003677">
    <property type="term" value="F:DNA binding"/>
    <property type="evidence" value="ECO:0007669"/>
    <property type="project" value="UniProtKB-KW"/>
</dbReference>
<evidence type="ECO:0000313" key="6">
    <source>
        <dbReference type="Proteomes" id="UP000192534"/>
    </source>
</evidence>
<dbReference type="InterPro" id="IPR000524">
    <property type="entry name" value="Tscrpt_reg_HTH_GntR"/>
</dbReference>
<comment type="caution">
    <text evidence="5">The sequence shown here is derived from an EMBL/GenBank/DDBJ whole genome shotgun (WGS) entry which is preliminary data.</text>
</comment>
<sequence length="235" mass="25759">MSGSERLGAVPSLSAQIRRKTYEHVYRALRHALITGQIPHGTHLVETELAAQLGVSRTPVRDALRRLEGDGFAERGSGGGLWSRGIVAEEIEDLFLVRTELEKLAARLACERAKPEQWAEPRALLATMATVIDTHGVGSEEFAEVHLAFHSSIYRIAFGERFAGLLDGYLLQCLDVAAELSYRDPDRTLPAVEQHQHLLNEVCSGHVDRAVAAAEAHVRRGADDAQRAHTDTALS</sequence>
<accession>A0A1X0J1K4</accession>
<evidence type="ECO:0000259" key="4">
    <source>
        <dbReference type="PROSITE" id="PS50949"/>
    </source>
</evidence>
<dbReference type="SUPFAM" id="SSF46785">
    <property type="entry name" value="Winged helix' DNA-binding domain"/>
    <property type="match status" value="1"/>
</dbReference>
<dbReference type="AlphaFoldDB" id="A0A1X0J1K4"/>
<dbReference type="InterPro" id="IPR011711">
    <property type="entry name" value="GntR_C"/>
</dbReference>
<dbReference type="PANTHER" id="PTHR43537:SF24">
    <property type="entry name" value="GLUCONATE OPERON TRANSCRIPTIONAL REPRESSOR"/>
    <property type="match status" value="1"/>
</dbReference>
<dbReference type="PRINTS" id="PR00035">
    <property type="entry name" value="HTHGNTR"/>
</dbReference>
<organism evidence="5 6">
    <name type="scientific">Mycolicibacterium rhodesiae</name>
    <name type="common">Mycobacterium rhodesiae</name>
    <dbReference type="NCBI Taxonomy" id="36814"/>
    <lineage>
        <taxon>Bacteria</taxon>
        <taxon>Bacillati</taxon>
        <taxon>Actinomycetota</taxon>
        <taxon>Actinomycetes</taxon>
        <taxon>Mycobacteriales</taxon>
        <taxon>Mycobacteriaceae</taxon>
        <taxon>Mycolicibacterium</taxon>
    </lineage>
</organism>
<evidence type="ECO:0000313" key="5">
    <source>
        <dbReference type="EMBL" id="ORB55770.1"/>
    </source>
</evidence>
<dbReference type="EMBL" id="MVIH01000002">
    <property type="protein sequence ID" value="ORB55770.1"/>
    <property type="molecule type" value="Genomic_DNA"/>
</dbReference>
<dbReference type="InterPro" id="IPR036388">
    <property type="entry name" value="WH-like_DNA-bd_sf"/>
</dbReference>
<dbReference type="SMART" id="SM00345">
    <property type="entry name" value="HTH_GNTR"/>
    <property type="match status" value="1"/>
</dbReference>
<keyword evidence="3" id="KW-0804">Transcription</keyword>
<keyword evidence="6" id="KW-1185">Reference proteome</keyword>
<dbReference type="Pfam" id="PF07729">
    <property type="entry name" value="FCD"/>
    <property type="match status" value="1"/>
</dbReference>
<dbReference type="Gene3D" id="1.10.10.10">
    <property type="entry name" value="Winged helix-like DNA-binding domain superfamily/Winged helix DNA-binding domain"/>
    <property type="match status" value="1"/>
</dbReference>
<dbReference type="CDD" id="cd07377">
    <property type="entry name" value="WHTH_GntR"/>
    <property type="match status" value="1"/>
</dbReference>